<evidence type="ECO:0000313" key="3">
    <source>
        <dbReference type="EMBL" id="QDL92203.1"/>
    </source>
</evidence>
<accession>A0A5B8G176</accession>
<dbReference type="Gene3D" id="2.120.10.30">
    <property type="entry name" value="TolB, C-terminal domain"/>
    <property type="match status" value="1"/>
</dbReference>
<sequence length="478" mass="51297">MARQAGHHGPHGPARLPARQSLRGRLIRRPAPPHPGRCGPLFSPRSRSRPITRCSRDCYGACLDSAAAGRQPWWAALARAAGRWGTGRGQAPRKGPGTGHATGSETGRRAMRRQLATAALLLAAAPAAAQDRDEILEAITLPEGFRISVFAEVPGARSIALTEPGGPIFIGSRDGAVHSIRDVDGDGLAEEVQERATDLNVPNGLAVRDGRLYLALQDRVAVWTGGPEGLSGDGPLEPLETVYDTFHDAYHHGWRYAKFGPDGRLYVSLGAPCNICALTETTGKIISIAPDGSDMRLVADGVRNSVGFAWQPGTGVLYFTDNGADRMGDDIPPDELNAVETPGGHYGFPWRGGRVALTGHENETPPVEVIDPVVEFRAHTASLGFDFVDSGMLPGDWQGDAVVAQHGSWNRSRPIGYRLMRVRFGEDGDPEGREVFAEGWLKENGDVLGRPVDVAQMPDGALLVTDDHAGLVYRITYE</sequence>
<name>A0A5B8G176_9RHOB</name>
<proteinExistence type="predicted"/>
<dbReference type="Pfam" id="PF07995">
    <property type="entry name" value="GSDH"/>
    <property type="match status" value="1"/>
</dbReference>
<dbReference type="SUPFAM" id="SSF50952">
    <property type="entry name" value="Soluble quinoprotein glucose dehydrogenase"/>
    <property type="match status" value="1"/>
</dbReference>
<evidence type="ECO:0000313" key="4">
    <source>
        <dbReference type="Proteomes" id="UP000305888"/>
    </source>
</evidence>
<dbReference type="InterPro" id="IPR012938">
    <property type="entry name" value="Glc/Sorbosone_DH"/>
</dbReference>
<feature type="region of interest" description="Disordered" evidence="1">
    <location>
        <begin position="85"/>
        <end position="108"/>
    </location>
</feature>
<evidence type="ECO:0000259" key="2">
    <source>
        <dbReference type="Pfam" id="PF07995"/>
    </source>
</evidence>
<dbReference type="KEGG" id="ppru:FDP22_10695"/>
<reference evidence="3 4" key="1">
    <citation type="submission" date="2019-06" db="EMBL/GenBank/DDBJ databases">
        <title>Genome sequence of Rhodobacteraceae bacterium D4M1.</title>
        <authorList>
            <person name="Cao J."/>
        </authorList>
    </citation>
    <scope>NUCLEOTIDE SEQUENCE [LARGE SCALE GENOMIC DNA]</scope>
    <source>
        <strain evidence="3 4">D4M1</strain>
    </source>
</reference>
<gene>
    <name evidence="3" type="ORF">FDP22_10695</name>
</gene>
<organism evidence="3 4">
    <name type="scientific">Paroceanicella profunda</name>
    <dbReference type="NCBI Taxonomy" id="2579971"/>
    <lineage>
        <taxon>Bacteria</taxon>
        <taxon>Pseudomonadati</taxon>
        <taxon>Pseudomonadota</taxon>
        <taxon>Alphaproteobacteria</taxon>
        <taxon>Rhodobacterales</taxon>
        <taxon>Paracoccaceae</taxon>
        <taxon>Paroceanicella</taxon>
    </lineage>
</organism>
<dbReference type="InterPro" id="IPR011042">
    <property type="entry name" value="6-blade_b-propeller_TolB-like"/>
</dbReference>
<protein>
    <submittedName>
        <fullName evidence="3">Sorbosone dehydrogenase family protein</fullName>
    </submittedName>
</protein>
<feature type="region of interest" description="Disordered" evidence="1">
    <location>
        <begin position="27"/>
        <end position="51"/>
    </location>
</feature>
<dbReference type="OrthoDB" id="9770043at2"/>
<keyword evidence="4" id="KW-1185">Reference proteome</keyword>
<dbReference type="Proteomes" id="UP000305888">
    <property type="component" value="Chromosome"/>
</dbReference>
<evidence type="ECO:0000256" key="1">
    <source>
        <dbReference type="SAM" id="MobiDB-lite"/>
    </source>
</evidence>
<dbReference type="InterPro" id="IPR011041">
    <property type="entry name" value="Quinoprot_gluc/sorb_DH_b-prop"/>
</dbReference>
<feature type="domain" description="Glucose/Sorbosone dehydrogenase" evidence="2">
    <location>
        <begin position="239"/>
        <end position="470"/>
    </location>
</feature>
<dbReference type="PANTHER" id="PTHR33546:SF1">
    <property type="entry name" value="LARGE, MULTIFUNCTIONAL SECRETED PROTEIN"/>
    <property type="match status" value="1"/>
</dbReference>
<dbReference type="PANTHER" id="PTHR33546">
    <property type="entry name" value="LARGE, MULTIFUNCTIONAL SECRETED PROTEIN-RELATED"/>
    <property type="match status" value="1"/>
</dbReference>
<dbReference type="AlphaFoldDB" id="A0A5B8G176"/>
<dbReference type="EMBL" id="CP040818">
    <property type="protein sequence ID" value="QDL92203.1"/>
    <property type="molecule type" value="Genomic_DNA"/>
</dbReference>